<evidence type="ECO:0000313" key="5">
    <source>
        <dbReference type="Proteomes" id="UP000887567"/>
    </source>
</evidence>
<evidence type="ECO:0000256" key="2">
    <source>
        <dbReference type="ARBA" id="ARBA00023043"/>
    </source>
</evidence>
<dbReference type="OrthoDB" id="194358at2759"/>
<dbReference type="AlphaFoldDB" id="A0A913Y5Y7"/>
<dbReference type="KEGG" id="epa:110252247"/>
<evidence type="ECO:0000256" key="3">
    <source>
        <dbReference type="PROSITE-ProRule" id="PRU00023"/>
    </source>
</evidence>
<reference evidence="4" key="1">
    <citation type="submission" date="2022-11" db="UniProtKB">
        <authorList>
            <consortium name="EnsemblMetazoa"/>
        </authorList>
    </citation>
    <scope>IDENTIFICATION</scope>
</reference>
<dbReference type="SMART" id="SM00248">
    <property type="entry name" value="ANK"/>
    <property type="match status" value="3"/>
</dbReference>
<dbReference type="Pfam" id="PF12796">
    <property type="entry name" value="Ank_2"/>
    <property type="match status" value="1"/>
</dbReference>
<dbReference type="EnsemblMetazoa" id="XM_021059023.2">
    <property type="protein sequence ID" value="XP_020914682.1"/>
    <property type="gene ID" value="LOC110252247"/>
</dbReference>
<proteinExistence type="predicted"/>
<evidence type="ECO:0000313" key="4">
    <source>
        <dbReference type="EnsemblMetazoa" id="XP_020914682.1"/>
    </source>
</evidence>
<evidence type="ECO:0000256" key="1">
    <source>
        <dbReference type="ARBA" id="ARBA00022737"/>
    </source>
</evidence>
<dbReference type="InterPro" id="IPR036770">
    <property type="entry name" value="Ankyrin_rpt-contain_sf"/>
</dbReference>
<organism evidence="4 5">
    <name type="scientific">Exaiptasia diaphana</name>
    <name type="common">Tropical sea anemone</name>
    <name type="synonym">Aiptasia pulchella</name>
    <dbReference type="NCBI Taxonomy" id="2652724"/>
    <lineage>
        <taxon>Eukaryota</taxon>
        <taxon>Metazoa</taxon>
        <taxon>Cnidaria</taxon>
        <taxon>Anthozoa</taxon>
        <taxon>Hexacorallia</taxon>
        <taxon>Actiniaria</taxon>
        <taxon>Aiptasiidae</taxon>
        <taxon>Exaiptasia</taxon>
    </lineage>
</organism>
<dbReference type="PANTHER" id="PTHR24201">
    <property type="entry name" value="ANK_REP_REGION DOMAIN-CONTAINING PROTEIN"/>
    <property type="match status" value="1"/>
</dbReference>
<dbReference type="Gene3D" id="1.25.40.20">
    <property type="entry name" value="Ankyrin repeat-containing domain"/>
    <property type="match status" value="2"/>
</dbReference>
<name>A0A913Y5Y7_EXADI</name>
<dbReference type="PANTHER" id="PTHR24201:SF15">
    <property type="entry name" value="ANKYRIN REPEAT DOMAIN-CONTAINING PROTEIN 66"/>
    <property type="match status" value="1"/>
</dbReference>
<keyword evidence="2 3" id="KW-0040">ANK repeat</keyword>
<feature type="repeat" description="ANK" evidence="3">
    <location>
        <begin position="68"/>
        <end position="100"/>
    </location>
</feature>
<dbReference type="GeneID" id="110252247"/>
<feature type="repeat" description="ANK" evidence="3">
    <location>
        <begin position="35"/>
        <end position="67"/>
    </location>
</feature>
<keyword evidence="5" id="KW-1185">Reference proteome</keyword>
<dbReference type="PROSITE" id="PS50088">
    <property type="entry name" value="ANK_REPEAT"/>
    <property type="match status" value="2"/>
</dbReference>
<dbReference type="PROSITE" id="PS50297">
    <property type="entry name" value="ANK_REP_REGION"/>
    <property type="match status" value="2"/>
</dbReference>
<dbReference type="RefSeq" id="XP_020914682.1">
    <property type="nucleotide sequence ID" value="XM_021059023.2"/>
</dbReference>
<sequence>MTELHEAAAKGDSDKLQSLLIAGDIDPDSEDWDYGRRTPLHVAATAGKVKCVKKLLEHGADGEMRMAGGWTPAHCAAERGNVKVLQALINANVSVTEEDNSGDTPKRIAEIYGQSKCLELFAGHSNKDHSTT</sequence>
<keyword evidence="1" id="KW-0677">Repeat</keyword>
<dbReference type="InterPro" id="IPR050776">
    <property type="entry name" value="Ank_Repeat/CDKN_Inhibitor"/>
</dbReference>
<protein>
    <recommendedName>
        <fullName evidence="6">Ankyrin repeat protein</fullName>
    </recommendedName>
</protein>
<dbReference type="InterPro" id="IPR002110">
    <property type="entry name" value="Ankyrin_rpt"/>
</dbReference>
<dbReference type="SUPFAM" id="SSF48403">
    <property type="entry name" value="Ankyrin repeat"/>
    <property type="match status" value="1"/>
</dbReference>
<accession>A0A913Y5Y7</accession>
<dbReference type="OMA" id="QKGYVEC"/>
<dbReference type="Proteomes" id="UP000887567">
    <property type="component" value="Unplaced"/>
</dbReference>
<evidence type="ECO:0008006" key="6">
    <source>
        <dbReference type="Google" id="ProtNLM"/>
    </source>
</evidence>